<keyword evidence="4 6" id="KW-1133">Transmembrane helix</keyword>
<evidence type="ECO:0000256" key="1">
    <source>
        <dbReference type="ARBA" id="ARBA00004308"/>
    </source>
</evidence>
<dbReference type="Proteomes" id="UP000182264">
    <property type="component" value="Chromosome"/>
</dbReference>
<dbReference type="PANTHER" id="PTHR35791:SF1">
    <property type="entry name" value="UPF0754 MEMBRANE PROTEIN YHEB"/>
    <property type="match status" value="1"/>
</dbReference>
<evidence type="ECO:0000256" key="2">
    <source>
        <dbReference type="ARBA" id="ARBA00008053"/>
    </source>
</evidence>
<organism evidence="7 8">
    <name type="scientific">Syntrophotalea acetylenica</name>
    <name type="common">Pelobacter acetylenicus</name>
    <dbReference type="NCBI Taxonomy" id="29542"/>
    <lineage>
        <taxon>Bacteria</taxon>
        <taxon>Pseudomonadati</taxon>
        <taxon>Thermodesulfobacteriota</taxon>
        <taxon>Desulfuromonadia</taxon>
        <taxon>Desulfuromonadales</taxon>
        <taxon>Syntrophotaleaceae</taxon>
        <taxon>Syntrophotalea</taxon>
    </lineage>
</organism>
<evidence type="ECO:0008006" key="9">
    <source>
        <dbReference type="Google" id="ProtNLM"/>
    </source>
</evidence>
<proteinExistence type="inferred from homology"/>
<evidence type="ECO:0000313" key="7">
    <source>
        <dbReference type="EMBL" id="APG26215.1"/>
    </source>
</evidence>
<evidence type="ECO:0000256" key="5">
    <source>
        <dbReference type="ARBA" id="ARBA00023136"/>
    </source>
</evidence>
<evidence type="ECO:0000256" key="3">
    <source>
        <dbReference type="ARBA" id="ARBA00022692"/>
    </source>
</evidence>
<feature type="transmembrane region" description="Helical" evidence="6">
    <location>
        <begin position="12"/>
        <end position="31"/>
    </location>
</feature>
<gene>
    <name evidence="7" type="ORF">A7E75_06060</name>
</gene>
<keyword evidence="5 6" id="KW-0472">Membrane</keyword>
<evidence type="ECO:0000313" key="8">
    <source>
        <dbReference type="Proteomes" id="UP000182264"/>
    </source>
</evidence>
<keyword evidence="3 6" id="KW-0812">Transmembrane</keyword>
<accession>A0A1L3GK00</accession>
<feature type="transmembrane region" description="Helical" evidence="6">
    <location>
        <begin position="506"/>
        <end position="526"/>
    </location>
</feature>
<sequence>MIIQSLPYLAPPLLGAMIGYVTNYIAIRMLFRPLRAWRIFGLRVPLTPGIIPSRRQELAQRIGDMVGSHLVTAEEVAGALQKPGFQGELRQAVAGKLGALLDRDLGPLAELVPDKFKERFRELTQTLRWKALRALFEYLESQPFRVRLETWLQEKEEDLLAKEPAHMLGALQRAALERHLRRKAAGWLQSEKVARQAGQLVDEQLQKLLESDRPLREFVPRELLEGARQWIEEELPALVERLLTLLQDTEVRQRIAERASEALAEFTASLGMMGGLVSAFLTPDKIARYLPGLLDRAAQEIECCLAEEQNRRRVVEVVRERLELLLEKSPATLLAGMSCGRIARLRRFVRARVVVALRSDTAGKAVETLVDRLLDPLRQRPLGQLLADMLPPGGLPVARRALHERLLHGLCSPAARQAVDRELANLVETLVFQRPLGRLSARMSSEVRLELEDGLTAQLGEMLCREVPPLVDSLNVRRMVEDKINSLDILAVEGLLLGIMQEQFKYINLFGALLGGIIGAMNLLFISAF</sequence>
<dbReference type="STRING" id="29542.A6070_14700"/>
<protein>
    <recommendedName>
        <fullName evidence="9">DUF445 domain-containing protein</fullName>
    </recommendedName>
</protein>
<dbReference type="EMBL" id="CP015518">
    <property type="protein sequence ID" value="APG26215.1"/>
    <property type="molecule type" value="Genomic_DNA"/>
</dbReference>
<dbReference type="AlphaFoldDB" id="A0A1L3GK00"/>
<evidence type="ECO:0000256" key="6">
    <source>
        <dbReference type="SAM" id="Phobius"/>
    </source>
</evidence>
<keyword evidence="8" id="KW-1185">Reference proteome</keyword>
<reference evidence="7 8" key="1">
    <citation type="journal article" date="2017" name="Genome Announc.">
        <title>Complete Genome Sequences of Two Acetylene-Fermenting Pelobacter acetylenicus Strains.</title>
        <authorList>
            <person name="Sutton J.M."/>
            <person name="Baesman S.M."/>
            <person name="Fierst J.L."/>
            <person name="Poret-Peterson A.T."/>
            <person name="Oremland R.S."/>
            <person name="Dunlap D.S."/>
            <person name="Akob D.M."/>
        </authorList>
    </citation>
    <scope>NUCLEOTIDE SEQUENCE [LARGE SCALE GENOMIC DNA]</scope>
    <source>
        <strain evidence="7 8">DSM 3247</strain>
    </source>
</reference>
<comment type="similarity">
    <text evidence="2">Belongs to the UPF0754 family.</text>
</comment>
<name>A0A1L3GK00_SYNAC</name>
<dbReference type="GO" id="GO:0012505">
    <property type="term" value="C:endomembrane system"/>
    <property type="evidence" value="ECO:0007669"/>
    <property type="project" value="UniProtKB-SubCell"/>
</dbReference>
<dbReference type="PANTHER" id="PTHR35791">
    <property type="entry name" value="UPF0754 MEMBRANE PROTEIN YHEB"/>
    <property type="match status" value="1"/>
</dbReference>
<dbReference type="InterPro" id="IPR007383">
    <property type="entry name" value="DUF445"/>
</dbReference>
<comment type="subcellular location">
    <subcellularLocation>
        <location evidence="1">Endomembrane system</location>
    </subcellularLocation>
</comment>
<evidence type="ECO:0000256" key="4">
    <source>
        <dbReference type="ARBA" id="ARBA00022989"/>
    </source>
</evidence>
<dbReference type="Pfam" id="PF04286">
    <property type="entry name" value="DUF445"/>
    <property type="match status" value="2"/>
</dbReference>